<keyword evidence="1" id="KW-0677">Repeat</keyword>
<feature type="domain" description="Fibronectin type-III" evidence="3">
    <location>
        <begin position="1114"/>
        <end position="1202"/>
    </location>
</feature>
<dbReference type="Proteomes" id="UP001144352">
    <property type="component" value="Unassembled WGS sequence"/>
</dbReference>
<evidence type="ECO:0000256" key="1">
    <source>
        <dbReference type="ARBA" id="ARBA00022737"/>
    </source>
</evidence>
<sequence length="1989" mass="209455">MAVNVSNRRMGGGLFSFMASGLLMVILLAVSASAVLGAGGDPVSPSPVRDAGAGKQEATASAVDASGNIIVAGYQNLAGTTDDNYWTVKINTDGSVAWRAGYDRAGGSDRIAAVATDSNSHVIVTGYAWNGTNYDIHTIKYNGATGAVIWENTYAGSAGGSDIATSIAVDNANGVVYVAGYSQNAGGNDDYLILKYTNSTSGPANPPAATVTYNGTANGPDRVKAIAANASGFAVTGESWNGSDFDCLTVQYNLSATKVREWRYSSAGSRPDSGKAAAFDPSGNIVIAAVVTTATDKDIYTAKYDASTGAILWAKTTNGGFDDDPAALFVDSDGDVYLAGYSWTLAGHEDYYAARRVGSTGEIVWENVINSAADNDDIAVGLTLASGATGGVFVTGYSVTTVSDDILTMKLKKDTGTLIWEKRYDGAFHRNERPAGIGLAPSGNVCVAGWSDAWTSGAADYDYVALVYDFGPLDAPTGLAASATSNTAIRLTWTDNSSNEDGFKIERKLGDDGAWSQINTVGAGITAYDDAGLVANNYYYYRVRAYNAANGNSAYSDEAHALTKVVSYDAPAWAYLYNAPNNGEDYTAAIAVGSDDHPVVTGYSTLEEEGVPGVFSTDYYTVKLDRADKSEKWTARYDSGSGGMDRATAVSVLPDNDVIVSGNAYLAGAGGLDSDEIYTIKYPATAPLPERWNDQFGRDGSDRAAAVAVATDATKKSVIAGYGMNASANDDIYIIKYNEDGTRAWPAAVYDSGRNEYPTAVAMDGAGNVFVTGYTESAAAGTDWFTAKFNGATGALVWSDTVDGAGHGNDYARSLAVDAAGNVYVTGSIVNAGGNSDFYTIKYDGADSSSKRRIWEKSHNGPNNGNDKGMALKIDPIDGAIIVAGSSETGPADHDFHLIRYNQADGAVVWERNFDRPGKEDYVSALAVDSSGYIYMAGNSRNGPDYDVSYDASSDILSLIYNHEGTFLGALSYDATGRQDEAEAIAANYRGEAFIAGFSKNASSNADYRVLKQTNSYILVPAPFTATPQPDYTKMNLGWRENTAGTSFRIWRAPGPSTPTTDWGSPIYTGASGTITFQDSGLSADTNYCYRIEAYVGSINSRRIETCVTTTVPAPTLAAPQVVSTSQINLSWNNVAGNTGYRIERKVEAGSWSTLATTGIGITTYSDTGLTAGTLYTYRVSSQNVSGYSSASNEGGATTIPAAPTLNAPTGITDTQVTLTWSNVTGETGYKIERKQGAGGSWSQIGTTAQDVLTYNDTGLTLNTQYYYRLRGSNAAGDSAYSSEQGALTLFTSPVLSSAAGVSTSEIDLSWTAVTGATGYTIQESGCNYDGGGYDTSYCTVANTSWAWGGWSTLTTVGAGVTTYQRTGLPAGYAYRYRVIANVTGNSSAPSNEIIGWSWLSAPTVSISPASETSLAVSWNDIPGETNYTLERKLGTDGTWGEVTGAIGMAVNSTSFTDTGLALQTQYCYRVKAYSTLPGNPPSVYSTEKCMYTPLPAPVLSAPTSPSTTQIDLSWNNVTGNTGYEVQMRTLSYPDNPEYVIYDWAWGGWTTIASLAADTTTYSKTGLTAGYTYQFMVRDLYSGGNSAWSNAQILTTRPSASAITGVGAASTTQLDISWNNVNGETSYKLDWKAGAGGSWSTITAGQNVTSYAHGGLTPDTVYYYRIRATSSGGDSDYSAEVSQITALPVLDPLTGITSSKIDLSWSNITGNTSYIIERQVEGGAWAQLTTVGQNVTTYSNTGLTAGTLYGYRIKVVNAAGTSAPSNERSATTAPPSTTATATVLSSSQIQISWPVVTGATSYKVEQKLGGGGSWSEIANVAATYGTAYCGYAVPRIDCTSPTPNIASTTSSGLTESTQYCYHVKAANSGGESAPSPQVCVTTSAMPNQNLTLTALNAFKVRLGWSALECSPNPCDSPQGYEIEMRVGNSIWVPVATVPATPLTYTDTVGIEPQRSYRYRIRAFNGSDRSPYSEGTVTTPAYVQGDSTCP</sequence>
<dbReference type="SMART" id="SM00060">
    <property type="entry name" value="FN3"/>
    <property type="match status" value="11"/>
</dbReference>
<feature type="domain" description="Fibronectin type-III" evidence="3">
    <location>
        <begin position="1687"/>
        <end position="1775"/>
    </location>
</feature>
<reference evidence="4" key="1">
    <citation type="submission" date="2022-12" db="EMBL/GenBank/DDBJ databases">
        <title>Reference genome sequencing for broad-spectrum identification of bacterial and archaeal isolates by mass spectrometry.</title>
        <authorList>
            <person name="Sekiguchi Y."/>
            <person name="Tourlousse D.M."/>
        </authorList>
    </citation>
    <scope>NUCLEOTIDE SEQUENCE</scope>
    <source>
        <strain evidence="4">H2</strain>
    </source>
</reference>
<dbReference type="Pfam" id="PF00041">
    <property type="entry name" value="fn3"/>
    <property type="match status" value="2"/>
</dbReference>
<dbReference type="Gene3D" id="2.60.40.10">
    <property type="entry name" value="Immunoglobulins"/>
    <property type="match status" value="11"/>
</dbReference>
<feature type="domain" description="Fibronectin type-III" evidence="3">
    <location>
        <begin position="475"/>
        <end position="566"/>
    </location>
</feature>
<dbReference type="InterPro" id="IPR011047">
    <property type="entry name" value="Quinoprotein_ADH-like_sf"/>
</dbReference>
<dbReference type="CDD" id="cd00063">
    <property type="entry name" value="FN3"/>
    <property type="match status" value="9"/>
</dbReference>
<dbReference type="RefSeq" id="WP_214184650.1">
    <property type="nucleotide sequence ID" value="NZ_BSDS01000002.1"/>
</dbReference>
<feature type="domain" description="Fibronectin type-III" evidence="3">
    <location>
        <begin position="1495"/>
        <end position="1599"/>
    </location>
</feature>
<dbReference type="InterPro" id="IPR013431">
    <property type="entry name" value="Delta_60_rpt"/>
</dbReference>
<dbReference type="SUPFAM" id="SSF50998">
    <property type="entry name" value="Quinoprotein alcohol dehydrogenase-like"/>
    <property type="match status" value="1"/>
</dbReference>
<organism evidence="4 5">
    <name type="scientific">Geobacter hydrogenophilus</name>
    <dbReference type="NCBI Taxonomy" id="40983"/>
    <lineage>
        <taxon>Bacteria</taxon>
        <taxon>Pseudomonadati</taxon>
        <taxon>Thermodesulfobacteriota</taxon>
        <taxon>Desulfuromonadia</taxon>
        <taxon>Geobacterales</taxon>
        <taxon>Geobacteraceae</taxon>
        <taxon>Geobacter</taxon>
    </lineage>
</organism>
<dbReference type="InterPro" id="IPR010620">
    <property type="entry name" value="SBBP_repeat"/>
</dbReference>
<dbReference type="NCBIfam" id="TIGR02608">
    <property type="entry name" value="delta_60_rpt"/>
    <property type="match status" value="3"/>
</dbReference>
<evidence type="ECO:0000259" key="3">
    <source>
        <dbReference type="PROSITE" id="PS50853"/>
    </source>
</evidence>
<dbReference type="InterPro" id="IPR036116">
    <property type="entry name" value="FN3_sf"/>
</dbReference>
<dbReference type="InterPro" id="IPR003961">
    <property type="entry name" value="FN3_dom"/>
</dbReference>
<dbReference type="EMBL" id="BSDS01000002">
    <property type="protein sequence ID" value="GLI39819.1"/>
    <property type="molecule type" value="Genomic_DNA"/>
</dbReference>
<protein>
    <recommendedName>
        <fullName evidence="3">Fibronectin type-III domain-containing protein</fullName>
    </recommendedName>
</protein>
<dbReference type="InterPro" id="IPR013783">
    <property type="entry name" value="Ig-like_fold"/>
</dbReference>
<feature type="region of interest" description="Disordered" evidence="2">
    <location>
        <begin position="1968"/>
        <end position="1989"/>
    </location>
</feature>
<evidence type="ECO:0000313" key="5">
    <source>
        <dbReference type="Proteomes" id="UP001144352"/>
    </source>
</evidence>
<proteinExistence type="predicted"/>
<gene>
    <name evidence="4" type="ORF">GHYDROH2_33200</name>
</gene>
<dbReference type="InterPro" id="IPR011042">
    <property type="entry name" value="6-blade_b-propeller_TolB-like"/>
</dbReference>
<dbReference type="PANTHER" id="PTHR13817:SF173">
    <property type="entry name" value="FRAZZLED"/>
    <property type="match status" value="1"/>
</dbReference>
<dbReference type="SUPFAM" id="SSF101898">
    <property type="entry name" value="NHL repeat"/>
    <property type="match status" value="1"/>
</dbReference>
<evidence type="ECO:0000313" key="4">
    <source>
        <dbReference type="EMBL" id="GLI39819.1"/>
    </source>
</evidence>
<dbReference type="SUPFAM" id="SSF49265">
    <property type="entry name" value="Fibronectin type III"/>
    <property type="match status" value="7"/>
</dbReference>
<keyword evidence="5" id="KW-1185">Reference proteome</keyword>
<evidence type="ECO:0000256" key="2">
    <source>
        <dbReference type="SAM" id="MobiDB-lite"/>
    </source>
</evidence>
<feature type="domain" description="Fibronectin type-III" evidence="3">
    <location>
        <begin position="1886"/>
        <end position="1985"/>
    </location>
</feature>
<dbReference type="PROSITE" id="PS50853">
    <property type="entry name" value="FN3"/>
    <property type="match status" value="7"/>
</dbReference>
<dbReference type="InterPro" id="IPR050964">
    <property type="entry name" value="Striated_Muscle_Regulatory"/>
</dbReference>
<dbReference type="Pfam" id="PF06739">
    <property type="entry name" value="SBBP"/>
    <property type="match status" value="1"/>
</dbReference>
<feature type="domain" description="Fibronectin type-III" evidence="3">
    <location>
        <begin position="1402"/>
        <end position="1493"/>
    </location>
</feature>
<dbReference type="PANTHER" id="PTHR13817">
    <property type="entry name" value="TITIN"/>
    <property type="match status" value="1"/>
</dbReference>
<accession>A0A9W6G3Q6</accession>
<feature type="domain" description="Fibronectin type-III" evidence="3">
    <location>
        <begin position="1203"/>
        <end position="1295"/>
    </location>
</feature>
<dbReference type="Gene3D" id="2.120.10.30">
    <property type="entry name" value="TolB, C-terminal domain"/>
    <property type="match status" value="1"/>
</dbReference>
<comment type="caution">
    <text evidence="4">The sequence shown here is derived from an EMBL/GenBank/DDBJ whole genome shotgun (WGS) entry which is preliminary data.</text>
</comment>
<name>A0A9W6G3Q6_9BACT</name>